<sequence>MKSLACRVTGMPRKHRVVDHIVEHLAAIGVSHIFGVDGANIEDLYDAAHFHPGITPVLAKHEFSAATMADGYSRSGAGLGVVVATSGGGALNLVAGLGESLASRVPVLALVGQAPTALDGRGSFQDMSGCNGSLNAEAVFSAVSVRCERVLTPAGIVAALPRALAAARTGGPAVLLLPKDIQQASLQIDGSRNGSHNGFAVHHRPIGNPSLIAQVLRQANGPVTIIVGEQVARDDARAELEALRAVLRARVATVPDAKDVAGTPGLGSSSALGVTGVMGHPGVAQVVAASAVCLVVGTRLSVTARAGLDDVLAAMQTVSLGSAPPYVPCTHVHTDDLRGSLRILTQALAGHGRPTGLRVPDAVRRTELTPPPCFASGVRYRDAMAVLDGALPDGADIVVDAGNTGASAVHYLPVRRGGRFAVALGMGGMGYSFGAGIGMAFGRANSGRPGGRTVVIAGDGAFFMHGMEVHTAVHYRLPVTFVLFNNNAHAMCVTREQLFYEDLYSYNRFHSSRLGAGLAAMFPGLTSVDVSDLDGFAAAVRSALDVDGPAVVSVECAADEIPPFAPFLTGKSVKNTTAVKNPAAKENRAHVAASA</sequence>
<evidence type="ECO:0000256" key="1">
    <source>
        <dbReference type="ARBA" id="ARBA00004974"/>
    </source>
</evidence>
<dbReference type="CDD" id="cd07035">
    <property type="entry name" value="TPP_PYR_POX_like"/>
    <property type="match status" value="1"/>
</dbReference>
<evidence type="ECO:0000313" key="16">
    <source>
        <dbReference type="Proteomes" id="UP000036334"/>
    </source>
</evidence>
<proteinExistence type="inferred from homology"/>
<dbReference type="CDD" id="cd00568">
    <property type="entry name" value="TPP_enzymes"/>
    <property type="match status" value="1"/>
</dbReference>
<dbReference type="GO" id="GO:0000287">
    <property type="term" value="F:magnesium ion binding"/>
    <property type="evidence" value="ECO:0007669"/>
    <property type="project" value="InterPro"/>
</dbReference>
<keyword evidence="7" id="KW-0274">FAD</keyword>
<evidence type="ECO:0000256" key="2">
    <source>
        <dbReference type="ARBA" id="ARBA00005025"/>
    </source>
</evidence>
<dbReference type="Pfam" id="PF02776">
    <property type="entry name" value="TPP_enzyme_N"/>
    <property type="match status" value="1"/>
</dbReference>
<evidence type="ECO:0000256" key="4">
    <source>
        <dbReference type="ARBA" id="ARBA00013145"/>
    </source>
</evidence>
<dbReference type="InterPro" id="IPR045229">
    <property type="entry name" value="TPP_enz"/>
</dbReference>
<feature type="domain" description="Thiamine pyrophosphate enzyme N-terminal TPP-binding" evidence="14">
    <location>
        <begin position="16"/>
        <end position="127"/>
    </location>
</feature>
<dbReference type="GO" id="GO:0005948">
    <property type="term" value="C:acetolactate synthase complex"/>
    <property type="evidence" value="ECO:0007669"/>
    <property type="project" value="TreeGrafter"/>
</dbReference>
<comment type="catalytic activity">
    <reaction evidence="10">
        <text>2 pyruvate + H(+) = (2S)-2-acetolactate + CO2</text>
        <dbReference type="Rhea" id="RHEA:25249"/>
        <dbReference type="ChEBI" id="CHEBI:15361"/>
        <dbReference type="ChEBI" id="CHEBI:15378"/>
        <dbReference type="ChEBI" id="CHEBI:16526"/>
        <dbReference type="ChEBI" id="CHEBI:58476"/>
        <dbReference type="EC" id="2.2.1.6"/>
    </reaction>
</comment>
<evidence type="ECO:0000259" key="14">
    <source>
        <dbReference type="Pfam" id="PF02776"/>
    </source>
</evidence>
<organism evidence="15 16">
    <name type="scientific">Mycobacterium haemophilum</name>
    <dbReference type="NCBI Taxonomy" id="29311"/>
    <lineage>
        <taxon>Bacteria</taxon>
        <taxon>Bacillati</taxon>
        <taxon>Actinomycetota</taxon>
        <taxon>Actinomycetes</taxon>
        <taxon>Mycobacteriales</taxon>
        <taxon>Mycobacteriaceae</taxon>
        <taxon>Mycobacterium</taxon>
    </lineage>
</organism>
<feature type="domain" description="Thiamine pyrophosphate enzyme TPP-binding" evidence="13">
    <location>
        <begin position="400"/>
        <end position="554"/>
    </location>
</feature>
<keyword evidence="9" id="KW-0100">Branched-chain amino acid biosynthesis</keyword>
<dbReference type="UniPathway" id="UPA00049">
    <property type="reaction ID" value="UER00059"/>
</dbReference>
<dbReference type="Proteomes" id="UP000036334">
    <property type="component" value="Unassembled WGS sequence"/>
</dbReference>
<reference evidence="15 16" key="1">
    <citation type="submission" date="2015-05" db="EMBL/GenBank/DDBJ databases">
        <title>Genome sequence of Mycobacterium haemophilum.</title>
        <authorList>
            <person name="Greninger A.L."/>
            <person name="Cunningham G."/>
            <person name="Miller S."/>
        </authorList>
    </citation>
    <scope>NUCLEOTIDE SEQUENCE [LARGE SCALE GENOMIC DNA]</scope>
    <source>
        <strain evidence="16">UC1</strain>
    </source>
</reference>
<dbReference type="InterPro" id="IPR029061">
    <property type="entry name" value="THDP-binding"/>
</dbReference>
<keyword evidence="8 11" id="KW-0786">Thiamine pyrophosphate</keyword>
<dbReference type="PANTHER" id="PTHR18968">
    <property type="entry name" value="THIAMINE PYROPHOSPHATE ENZYMES"/>
    <property type="match status" value="1"/>
</dbReference>
<evidence type="ECO:0000256" key="10">
    <source>
        <dbReference type="ARBA" id="ARBA00048670"/>
    </source>
</evidence>
<dbReference type="EMBL" id="LDPR01000013">
    <property type="protein sequence ID" value="KLO35691.1"/>
    <property type="molecule type" value="Genomic_DNA"/>
</dbReference>
<evidence type="ECO:0000256" key="6">
    <source>
        <dbReference type="ARBA" id="ARBA00022630"/>
    </source>
</evidence>
<dbReference type="InterPro" id="IPR029035">
    <property type="entry name" value="DHS-like_NAD/FAD-binding_dom"/>
</dbReference>
<dbReference type="GO" id="GO:0009097">
    <property type="term" value="P:isoleucine biosynthetic process"/>
    <property type="evidence" value="ECO:0007669"/>
    <property type="project" value="UniProtKB-UniPathway"/>
</dbReference>
<keyword evidence="16" id="KW-1185">Reference proteome</keyword>
<dbReference type="InterPro" id="IPR012001">
    <property type="entry name" value="Thiamin_PyroP_enz_TPP-bd_dom"/>
</dbReference>
<comment type="similarity">
    <text evidence="3 11">Belongs to the TPP enzyme family.</text>
</comment>
<dbReference type="Pfam" id="PF00205">
    <property type="entry name" value="TPP_enzyme_M"/>
    <property type="match status" value="1"/>
</dbReference>
<dbReference type="GO" id="GO:0050660">
    <property type="term" value="F:flavin adenine dinucleotide binding"/>
    <property type="evidence" value="ECO:0007669"/>
    <property type="project" value="TreeGrafter"/>
</dbReference>
<evidence type="ECO:0000313" key="15">
    <source>
        <dbReference type="EMBL" id="KLO35691.1"/>
    </source>
</evidence>
<dbReference type="Pfam" id="PF02775">
    <property type="entry name" value="TPP_enzyme_C"/>
    <property type="match status" value="1"/>
</dbReference>
<dbReference type="PATRIC" id="fig|29311.18.peg.1227"/>
<dbReference type="GO" id="GO:0009099">
    <property type="term" value="P:L-valine biosynthetic process"/>
    <property type="evidence" value="ECO:0007669"/>
    <property type="project" value="UniProtKB-UniPathway"/>
</dbReference>
<feature type="domain" description="Thiamine pyrophosphate enzyme central" evidence="12">
    <location>
        <begin position="212"/>
        <end position="308"/>
    </location>
</feature>
<evidence type="ECO:0000256" key="5">
    <source>
        <dbReference type="ARBA" id="ARBA00022605"/>
    </source>
</evidence>
<dbReference type="Gene3D" id="3.40.50.970">
    <property type="match status" value="2"/>
</dbReference>
<dbReference type="InterPro" id="IPR011766">
    <property type="entry name" value="TPP_enzyme_TPP-bd"/>
</dbReference>
<dbReference type="UniPathway" id="UPA00047">
    <property type="reaction ID" value="UER00055"/>
</dbReference>
<protein>
    <recommendedName>
        <fullName evidence="4">acetolactate synthase</fullName>
        <ecNumber evidence="4">2.2.1.6</ecNumber>
    </recommendedName>
</protein>
<evidence type="ECO:0000256" key="3">
    <source>
        <dbReference type="ARBA" id="ARBA00007812"/>
    </source>
</evidence>
<dbReference type="InterPro" id="IPR012000">
    <property type="entry name" value="Thiamin_PyroP_enz_cen_dom"/>
</dbReference>
<name>A0A0I9U107_9MYCO</name>
<accession>A0A0I9U107</accession>
<keyword evidence="5" id="KW-0028">Amino-acid biosynthesis</keyword>
<dbReference type="GO" id="GO:0030976">
    <property type="term" value="F:thiamine pyrophosphate binding"/>
    <property type="evidence" value="ECO:0007669"/>
    <property type="project" value="InterPro"/>
</dbReference>
<comment type="caution">
    <text evidence="15">The sequence shown here is derived from an EMBL/GenBank/DDBJ whole genome shotgun (WGS) entry which is preliminary data.</text>
</comment>
<evidence type="ECO:0000256" key="9">
    <source>
        <dbReference type="ARBA" id="ARBA00023304"/>
    </source>
</evidence>
<evidence type="ECO:0000256" key="7">
    <source>
        <dbReference type="ARBA" id="ARBA00022827"/>
    </source>
</evidence>
<dbReference type="GO" id="GO:0003984">
    <property type="term" value="F:acetolactate synthase activity"/>
    <property type="evidence" value="ECO:0007669"/>
    <property type="project" value="UniProtKB-EC"/>
</dbReference>
<comment type="pathway">
    <text evidence="2">Amino-acid biosynthesis; L-valine biosynthesis; L-valine from pyruvate: step 1/4.</text>
</comment>
<gene>
    <name evidence="15" type="ORF">ABH38_14955</name>
</gene>
<evidence type="ECO:0000259" key="13">
    <source>
        <dbReference type="Pfam" id="PF02775"/>
    </source>
</evidence>
<evidence type="ECO:0000259" key="12">
    <source>
        <dbReference type="Pfam" id="PF00205"/>
    </source>
</evidence>
<dbReference type="AlphaFoldDB" id="A0A0I9U107"/>
<evidence type="ECO:0000256" key="11">
    <source>
        <dbReference type="RuleBase" id="RU362132"/>
    </source>
</evidence>
<dbReference type="PANTHER" id="PTHR18968:SF13">
    <property type="entry name" value="ACETOLACTATE SYNTHASE CATALYTIC SUBUNIT, MITOCHONDRIAL"/>
    <property type="match status" value="1"/>
</dbReference>
<dbReference type="SUPFAM" id="SSF52467">
    <property type="entry name" value="DHS-like NAD/FAD-binding domain"/>
    <property type="match status" value="1"/>
</dbReference>
<comment type="pathway">
    <text evidence="1">Amino-acid biosynthesis; L-isoleucine biosynthesis; L-isoleucine from 2-oxobutanoate: step 1/4.</text>
</comment>
<keyword evidence="6" id="KW-0285">Flavoprotein</keyword>
<dbReference type="EC" id="2.2.1.6" evidence="4"/>
<dbReference type="STRING" id="1202450.B586_18540"/>
<dbReference type="SUPFAM" id="SSF52518">
    <property type="entry name" value="Thiamin diphosphate-binding fold (THDP-binding)"/>
    <property type="match status" value="2"/>
</dbReference>
<dbReference type="Gene3D" id="3.40.50.1220">
    <property type="entry name" value="TPP-binding domain"/>
    <property type="match status" value="1"/>
</dbReference>
<evidence type="ECO:0000256" key="8">
    <source>
        <dbReference type="ARBA" id="ARBA00023052"/>
    </source>
</evidence>